<comment type="subunit">
    <text evidence="5 16">Heteromultimer composed of HisG and HisZ subunits.</text>
</comment>
<name>A0AB74EMN2_NEIGO</name>
<comment type="similarity">
    <text evidence="4 16">Belongs to the ATP phosphoribosyltransferase family. Short subfamily.</text>
</comment>
<dbReference type="Gene3D" id="3.40.190.10">
    <property type="entry name" value="Periplasmic binding protein-like II"/>
    <property type="match status" value="2"/>
</dbReference>
<dbReference type="Pfam" id="PF01634">
    <property type="entry name" value="HisG"/>
    <property type="match status" value="1"/>
</dbReference>
<dbReference type="PROSITE" id="PS01316">
    <property type="entry name" value="ATP_P_PHORIBOSYLTR"/>
    <property type="match status" value="1"/>
</dbReference>
<dbReference type="AlphaFoldDB" id="A0AB74EMN2"/>
<dbReference type="NCBIfam" id="TIGR00070">
    <property type="entry name" value="hisG"/>
    <property type="match status" value="1"/>
</dbReference>
<evidence type="ECO:0000256" key="5">
    <source>
        <dbReference type="ARBA" id="ARBA00011496"/>
    </source>
</evidence>
<accession>A0AB74EMN2</accession>
<reference evidence="18 19" key="1">
    <citation type="submission" date="2016-09" db="EMBL/GenBank/DDBJ databases">
        <authorList>
            <person name="Kumanski S."/>
            <person name="Beatrice B."/>
        </authorList>
    </citation>
    <scope>NUCLEOTIDE SEQUENCE [LARGE SCALE GENOMIC DNA]</scope>
    <source>
        <strain evidence="18">Mankind</strain>
    </source>
</reference>
<comment type="pathway">
    <text evidence="3 16">Amino-acid biosynthesis; L-histidine biosynthesis; L-histidine from 5-phospho-alpha-D-ribose 1-diphosphate: step 1/9.</text>
</comment>
<dbReference type="InterPro" id="IPR018198">
    <property type="entry name" value="ATP_PRibTrfase_CS"/>
</dbReference>
<feature type="domain" description="ATP phosphoribosyltransferase catalytic" evidence="17">
    <location>
        <begin position="78"/>
        <end position="232"/>
    </location>
</feature>
<comment type="function">
    <text evidence="15 16">Catalyzes the condensation of ATP and 5-phosphoribose 1-diphosphate to form N'-(5'-phosphoribosyl)-ATP (PR-ATP). Has a crucial role in the pathway because the rate of histidine biosynthesis seems to be controlled primarily by regulation of HisG enzymatic activity.</text>
</comment>
<dbReference type="CDD" id="cd13595">
    <property type="entry name" value="PBP2_HisGs"/>
    <property type="match status" value="1"/>
</dbReference>
<dbReference type="GO" id="GO:0005524">
    <property type="term" value="F:ATP binding"/>
    <property type="evidence" value="ECO:0007669"/>
    <property type="project" value="UniProtKB-KW"/>
</dbReference>
<evidence type="ECO:0000256" key="14">
    <source>
        <dbReference type="ARBA" id="ARBA00023102"/>
    </source>
</evidence>
<organism evidence="18 19">
    <name type="scientific">Neisseria gonorrhoeae</name>
    <dbReference type="NCBI Taxonomy" id="485"/>
    <lineage>
        <taxon>Bacteria</taxon>
        <taxon>Pseudomonadati</taxon>
        <taxon>Pseudomonadota</taxon>
        <taxon>Betaproteobacteria</taxon>
        <taxon>Neisseriales</taxon>
        <taxon>Neisseriaceae</taxon>
        <taxon>Neisseria</taxon>
    </lineage>
</organism>
<evidence type="ECO:0000256" key="7">
    <source>
        <dbReference type="ARBA" id="ARBA00020998"/>
    </source>
</evidence>
<evidence type="ECO:0000313" key="19">
    <source>
        <dbReference type="Proteomes" id="UP000182484"/>
    </source>
</evidence>
<keyword evidence="12 16" id="KW-0547">Nucleotide-binding</keyword>
<keyword evidence="14 16" id="KW-0368">Histidine biosynthesis</keyword>
<evidence type="ECO:0000256" key="9">
    <source>
        <dbReference type="ARBA" id="ARBA00022605"/>
    </source>
</evidence>
<evidence type="ECO:0000256" key="2">
    <source>
        <dbReference type="ARBA" id="ARBA00004496"/>
    </source>
</evidence>
<dbReference type="EC" id="2.4.2.17" evidence="6 16"/>
<comment type="catalytic activity">
    <reaction evidence="1 16">
        <text>1-(5-phospho-beta-D-ribosyl)-ATP + diphosphate = 5-phospho-alpha-D-ribose 1-diphosphate + ATP</text>
        <dbReference type="Rhea" id="RHEA:18473"/>
        <dbReference type="ChEBI" id="CHEBI:30616"/>
        <dbReference type="ChEBI" id="CHEBI:33019"/>
        <dbReference type="ChEBI" id="CHEBI:58017"/>
        <dbReference type="ChEBI" id="CHEBI:73183"/>
        <dbReference type="EC" id="2.4.2.17"/>
    </reaction>
</comment>
<evidence type="ECO:0000256" key="1">
    <source>
        <dbReference type="ARBA" id="ARBA00000915"/>
    </source>
</evidence>
<dbReference type="InterPro" id="IPR013820">
    <property type="entry name" value="ATP_PRibTrfase_cat"/>
</dbReference>
<evidence type="ECO:0000256" key="12">
    <source>
        <dbReference type="ARBA" id="ARBA00022741"/>
    </source>
</evidence>
<dbReference type="SUPFAM" id="SSF53850">
    <property type="entry name" value="Periplasmic binding protein-like II"/>
    <property type="match status" value="1"/>
</dbReference>
<evidence type="ECO:0000256" key="16">
    <source>
        <dbReference type="HAMAP-Rule" id="MF_01018"/>
    </source>
</evidence>
<evidence type="ECO:0000313" key="18">
    <source>
        <dbReference type="EMBL" id="SCW08913.1"/>
    </source>
</evidence>
<dbReference type="HAMAP" id="MF_01018">
    <property type="entry name" value="HisG_Short"/>
    <property type="match status" value="1"/>
</dbReference>
<gene>
    <name evidence="16 18" type="primary">hisG</name>
    <name evidence="18" type="ORF">ESCNG_120035</name>
</gene>
<comment type="subcellular location">
    <subcellularLocation>
        <location evidence="2 16">Cytoplasm</location>
    </subcellularLocation>
</comment>
<keyword evidence="8 16" id="KW-0963">Cytoplasm</keyword>
<proteinExistence type="inferred from homology"/>
<keyword evidence="9 16" id="KW-0028">Amino-acid biosynthesis</keyword>
<dbReference type="GO" id="GO:0003879">
    <property type="term" value="F:ATP phosphoribosyltransferase activity"/>
    <property type="evidence" value="ECO:0007669"/>
    <property type="project" value="UniProtKB-UniRule"/>
</dbReference>
<evidence type="ECO:0000256" key="11">
    <source>
        <dbReference type="ARBA" id="ARBA00022679"/>
    </source>
</evidence>
<dbReference type="PANTHER" id="PTHR21403:SF8">
    <property type="entry name" value="ATP PHOSPHORIBOSYLTRANSFERASE"/>
    <property type="match status" value="1"/>
</dbReference>
<dbReference type="InterPro" id="IPR024893">
    <property type="entry name" value="ATP_PRibTrfase_HisG_short"/>
</dbReference>
<evidence type="ECO:0000256" key="3">
    <source>
        <dbReference type="ARBA" id="ARBA00004667"/>
    </source>
</evidence>
<keyword evidence="11 16" id="KW-0808">Transferase</keyword>
<evidence type="ECO:0000256" key="8">
    <source>
        <dbReference type="ARBA" id="ARBA00022490"/>
    </source>
</evidence>
<dbReference type="GO" id="GO:0005737">
    <property type="term" value="C:cytoplasm"/>
    <property type="evidence" value="ECO:0007669"/>
    <property type="project" value="UniProtKB-SubCell"/>
</dbReference>
<dbReference type="EMBL" id="FMTB01000004">
    <property type="protein sequence ID" value="SCW08913.1"/>
    <property type="molecule type" value="Genomic_DNA"/>
</dbReference>
<protein>
    <recommendedName>
        <fullName evidence="7 16">ATP phosphoribosyltransferase</fullName>
        <shortName evidence="16">ATP-PRT</shortName>
        <shortName evidence="16">ATP-PRTase</shortName>
        <ecNumber evidence="6 16">2.4.2.17</ecNumber>
    </recommendedName>
</protein>
<keyword evidence="10 16" id="KW-0328">Glycosyltransferase</keyword>
<dbReference type="PANTHER" id="PTHR21403">
    <property type="entry name" value="ATP PHOSPHORIBOSYLTRANSFERASE ATP-PRTASE"/>
    <property type="match status" value="1"/>
</dbReference>
<evidence type="ECO:0000256" key="13">
    <source>
        <dbReference type="ARBA" id="ARBA00022840"/>
    </source>
</evidence>
<dbReference type="FunFam" id="3.40.190.10:FF:000011">
    <property type="entry name" value="ATP phosphoribosyltransferase"/>
    <property type="match status" value="1"/>
</dbReference>
<evidence type="ECO:0000259" key="17">
    <source>
        <dbReference type="Pfam" id="PF01634"/>
    </source>
</evidence>
<dbReference type="GO" id="GO:0000105">
    <property type="term" value="P:L-histidine biosynthetic process"/>
    <property type="evidence" value="ECO:0007669"/>
    <property type="project" value="UniProtKB-UniRule"/>
</dbReference>
<comment type="caution">
    <text evidence="18">The sequence shown here is derived from an EMBL/GenBank/DDBJ whole genome shotgun (WGS) entry which is preliminary data.</text>
</comment>
<evidence type="ECO:0000256" key="15">
    <source>
        <dbReference type="ARBA" id="ARBA00024861"/>
    </source>
</evidence>
<evidence type="ECO:0000256" key="6">
    <source>
        <dbReference type="ARBA" id="ARBA00011946"/>
    </source>
</evidence>
<keyword evidence="13 16" id="KW-0067">ATP-binding</keyword>
<evidence type="ECO:0000256" key="4">
    <source>
        <dbReference type="ARBA" id="ARBA00009489"/>
    </source>
</evidence>
<dbReference type="Proteomes" id="UP000182484">
    <property type="component" value="Unassembled WGS sequence"/>
</dbReference>
<evidence type="ECO:0000256" key="10">
    <source>
        <dbReference type="ARBA" id="ARBA00022676"/>
    </source>
</evidence>
<comment type="domain">
    <text evidence="16">Lacks the C-terminal regulatory region which is replaced by HisZ.</text>
</comment>
<sequence length="244" mass="26247">MPSAPPVPVQTALLFQPTKDIHTMQDNALTIALSKGRIFEETLPLLAAAGIAPTEEPEKSRKLIIGTNHENIRLVIVRATDVPTYVRYGAADFGIAGKDVLIEHGGTGLYRPLDLEIAKCRMMVAVRKGFDYEAASQPGCRLKIATKYPEIAASHFAGKGVHVDIIKLYGSMELAPLVGLSDAIVDLVSTGNTLKANGLEAVEHIVDISSYLVVNKAALKTKYALLEPIIQSFGGAVKAKWAFI</sequence>
<dbReference type="InterPro" id="IPR001348">
    <property type="entry name" value="ATP_PRibTrfase_HisG"/>
</dbReference>